<name>A0A1E3IAI9_9TREE</name>
<dbReference type="AlphaFoldDB" id="A0A1E3IAI9"/>
<reference evidence="1" key="3">
    <citation type="submission" date="2024-01" db="EMBL/GenBank/DDBJ databases">
        <authorList>
            <person name="Coelho M.A."/>
            <person name="David-Palma M."/>
            <person name="Shea T."/>
            <person name="Sun S."/>
            <person name="Cuomo C.A."/>
            <person name="Heitman J."/>
        </authorList>
    </citation>
    <scope>NUCLEOTIDE SEQUENCE</scope>
    <source>
        <strain evidence="1">CBS 7841</strain>
    </source>
</reference>
<dbReference type="OrthoDB" id="2572034at2759"/>
<dbReference type="GeneID" id="91086623"/>
<organism evidence="1 2">
    <name type="scientific">Cryptococcus depauperatus CBS 7841</name>
    <dbReference type="NCBI Taxonomy" id="1295531"/>
    <lineage>
        <taxon>Eukaryota</taxon>
        <taxon>Fungi</taxon>
        <taxon>Dikarya</taxon>
        <taxon>Basidiomycota</taxon>
        <taxon>Agaricomycotina</taxon>
        <taxon>Tremellomycetes</taxon>
        <taxon>Tremellales</taxon>
        <taxon>Cryptococcaceae</taxon>
        <taxon>Cryptococcus</taxon>
    </lineage>
</organism>
<accession>A0A1E3IAI9</accession>
<sequence>MSSPFPIHQFAHSPSPHHPSPLSQFAASALANNLISTGSASGNTPQALSITPNVNMGFTPTNTSSTQLSAPLLMPSLSFSNLQGPLGHDEVVQIGEGDKLARELDAADSILVRMEELVGEIRRLESQVFNKESEIGKLEGLHLEYTQLLLSLLSSSQNNLSAALPVLKTTQGETAPSIEELTKWAGDRAALEFSRREALRAGGRAVLDILRGSGAK</sequence>
<dbReference type="RefSeq" id="XP_066067934.1">
    <property type="nucleotide sequence ID" value="XM_066211837.1"/>
</dbReference>
<reference evidence="1" key="2">
    <citation type="journal article" date="2022" name="Elife">
        <title>Obligate sexual reproduction of a homothallic fungus closely related to the Cryptococcus pathogenic species complex.</title>
        <authorList>
            <person name="Passer A.R."/>
            <person name="Clancey S.A."/>
            <person name="Shea T."/>
            <person name="David-Palma M."/>
            <person name="Averette A.F."/>
            <person name="Boekhout T."/>
            <person name="Porcel B.M."/>
            <person name="Nowrousian M."/>
            <person name="Cuomo C.A."/>
            <person name="Sun S."/>
            <person name="Heitman J."/>
            <person name="Coelho M.A."/>
        </authorList>
    </citation>
    <scope>NUCLEOTIDE SEQUENCE</scope>
    <source>
        <strain evidence="1">CBS 7841</strain>
    </source>
</reference>
<dbReference type="VEuPathDB" id="FungiDB:L203_04870"/>
<reference evidence="1" key="1">
    <citation type="submission" date="2016-06" db="EMBL/GenBank/DDBJ databases">
        <authorList>
            <person name="Cuomo C."/>
            <person name="Litvintseva A."/>
            <person name="Heitman J."/>
            <person name="Chen Y."/>
            <person name="Sun S."/>
            <person name="Springer D."/>
            <person name="Dromer F."/>
            <person name="Young S."/>
            <person name="Zeng Q."/>
            <person name="Chapman S."/>
            <person name="Gujja S."/>
            <person name="Saif S."/>
            <person name="Birren B."/>
        </authorList>
    </citation>
    <scope>NUCLEOTIDE SEQUENCE</scope>
    <source>
        <strain evidence="1">CBS 7841</strain>
    </source>
</reference>
<protein>
    <submittedName>
        <fullName evidence="1">Uncharacterized protein</fullName>
    </submittedName>
</protein>
<proteinExistence type="predicted"/>
<evidence type="ECO:0000313" key="2">
    <source>
        <dbReference type="Proteomes" id="UP000094043"/>
    </source>
</evidence>
<dbReference type="Proteomes" id="UP000094043">
    <property type="component" value="Chromosome 3"/>
</dbReference>
<gene>
    <name evidence="1" type="ORF">L203_102411</name>
</gene>
<dbReference type="EMBL" id="CP143786">
    <property type="protein sequence ID" value="WVN87234.1"/>
    <property type="molecule type" value="Genomic_DNA"/>
</dbReference>
<dbReference type="KEGG" id="cdep:91086623"/>
<evidence type="ECO:0000313" key="1">
    <source>
        <dbReference type="EMBL" id="WVN87234.1"/>
    </source>
</evidence>
<keyword evidence="2" id="KW-1185">Reference proteome</keyword>